<proteinExistence type="predicted"/>
<evidence type="ECO:0000313" key="2">
    <source>
        <dbReference type="EMBL" id="UVN06012.1"/>
    </source>
</evidence>
<reference evidence="2" key="1">
    <citation type="submission" date="2022-07" db="EMBL/GenBank/DDBJ databases">
        <authorList>
            <person name="Nishijima S."/>
        </authorList>
    </citation>
    <scope>NUCLEOTIDE SEQUENCE</scope>
    <source>
        <strain evidence="2">1827_77749</strain>
    </source>
</reference>
<keyword evidence="1" id="KW-0812">Transmembrane</keyword>
<name>A0ABY5T325_9VIRU</name>
<accession>A0ABY5T325</accession>
<keyword evidence="1" id="KW-1133">Transmembrane helix</keyword>
<evidence type="ECO:0000256" key="1">
    <source>
        <dbReference type="SAM" id="Phobius"/>
    </source>
</evidence>
<dbReference type="Proteomes" id="UP001160508">
    <property type="component" value="Segment"/>
</dbReference>
<keyword evidence="3" id="KW-1185">Reference proteome</keyword>
<sequence>MKSETLMNLVQGVISFAFGIIALIGAIFFYAWWHFFSAFFCLLLSYVFYTDDMYGTESVRSYFKRMRGK</sequence>
<organism evidence="2 3">
    <name type="scientific">Bacteriophage sp</name>
    <dbReference type="NCBI Taxonomy" id="38018"/>
    <lineage>
        <taxon>Viruses</taxon>
    </lineage>
</organism>
<feature type="transmembrane region" description="Helical" evidence="1">
    <location>
        <begin position="36"/>
        <end position="55"/>
    </location>
</feature>
<dbReference type="EMBL" id="OP031061">
    <property type="protein sequence ID" value="UVN06012.1"/>
    <property type="molecule type" value="Genomic_DNA"/>
</dbReference>
<feature type="transmembrane region" description="Helical" evidence="1">
    <location>
        <begin position="12"/>
        <end position="30"/>
    </location>
</feature>
<protein>
    <submittedName>
        <fullName evidence="2">Uncharacterized protein</fullName>
    </submittedName>
</protein>
<keyword evidence="1" id="KW-0472">Membrane</keyword>
<evidence type="ECO:0000313" key="3">
    <source>
        <dbReference type="Proteomes" id="UP001160508"/>
    </source>
</evidence>